<feature type="compositionally biased region" description="Basic and acidic residues" evidence="1">
    <location>
        <begin position="97"/>
        <end position="106"/>
    </location>
</feature>
<gene>
    <name evidence="2" type="ORF">NBR_LOCUS2617</name>
</gene>
<feature type="compositionally biased region" description="Basic residues" evidence="1">
    <location>
        <begin position="23"/>
        <end position="40"/>
    </location>
</feature>
<feature type="compositionally biased region" description="Pro residues" evidence="1">
    <location>
        <begin position="198"/>
        <end position="210"/>
    </location>
</feature>
<protein>
    <submittedName>
        <fullName evidence="2">Uncharacterized protein</fullName>
    </submittedName>
</protein>
<feature type="non-terminal residue" evidence="2">
    <location>
        <position position="572"/>
    </location>
</feature>
<reference evidence="2 3" key="1">
    <citation type="submission" date="2018-11" db="EMBL/GenBank/DDBJ databases">
        <authorList>
            <consortium name="Pathogen Informatics"/>
        </authorList>
    </citation>
    <scope>NUCLEOTIDE SEQUENCE [LARGE SCALE GENOMIC DNA]</scope>
</reference>
<evidence type="ECO:0000256" key="1">
    <source>
        <dbReference type="SAM" id="MobiDB-lite"/>
    </source>
</evidence>
<evidence type="ECO:0000313" key="3">
    <source>
        <dbReference type="Proteomes" id="UP000271162"/>
    </source>
</evidence>
<keyword evidence="3" id="KW-1185">Reference proteome</keyword>
<feature type="region of interest" description="Disordered" evidence="1">
    <location>
        <begin position="253"/>
        <end position="397"/>
    </location>
</feature>
<feature type="compositionally biased region" description="Polar residues" evidence="1">
    <location>
        <begin position="329"/>
        <end position="343"/>
    </location>
</feature>
<organism evidence="2 3">
    <name type="scientific">Nippostrongylus brasiliensis</name>
    <name type="common">Rat hookworm</name>
    <dbReference type="NCBI Taxonomy" id="27835"/>
    <lineage>
        <taxon>Eukaryota</taxon>
        <taxon>Metazoa</taxon>
        <taxon>Ecdysozoa</taxon>
        <taxon>Nematoda</taxon>
        <taxon>Chromadorea</taxon>
        <taxon>Rhabditida</taxon>
        <taxon>Rhabditina</taxon>
        <taxon>Rhabditomorpha</taxon>
        <taxon>Strongyloidea</taxon>
        <taxon>Heligmosomidae</taxon>
        <taxon>Nippostrongylus</taxon>
    </lineage>
</organism>
<feature type="compositionally biased region" description="Low complexity" evidence="1">
    <location>
        <begin position="297"/>
        <end position="312"/>
    </location>
</feature>
<feature type="compositionally biased region" description="Low complexity" evidence="1">
    <location>
        <begin position="548"/>
        <end position="559"/>
    </location>
</feature>
<accession>A0A3P7ABI7</accession>
<name>A0A3P7ABI7_NIPBR</name>
<feature type="compositionally biased region" description="Low complexity" evidence="1">
    <location>
        <begin position="43"/>
        <end position="54"/>
    </location>
</feature>
<dbReference type="Proteomes" id="UP000271162">
    <property type="component" value="Unassembled WGS sequence"/>
</dbReference>
<feature type="compositionally biased region" description="Acidic residues" evidence="1">
    <location>
        <begin position="119"/>
        <end position="129"/>
    </location>
</feature>
<dbReference type="AlphaFoldDB" id="A0A3P7ABI7"/>
<feature type="region of interest" description="Disordered" evidence="1">
    <location>
        <begin position="1"/>
        <end position="210"/>
    </location>
</feature>
<sequence length="572" mass="61979">MSLDEKTAPVAPQTPVESFLGKRAGRGKPSKKKKKKRKRHSSESSSSCSSSNSSLNVGEYLRVEKKESTKYISREREGLQKTIVEEIKTVTKKKKYRVTEAKRSDVKPMSGLQMISSDESSEQADGDEVKEEKEKNSSSTDSESEKVQKKEKKNDILSASSSLHDLKTHSSSKKLVAPPPPPPPAPSSLFMSPTYPATNPPPKVAPGLPPVVVPPPSATLPMAPGPSMVLPPTHLPPPFPMPPAAVGRVAVPPPHFNPLLPPPVFPLPHPSVFPPPSPAPAPKRDLPKVSLRFVDDSAPTTSKSASAQSQQTLADRVASIFGGDKALTPSGSAQDEPSTSQRPESTEACEDIDDMDVDVGSSISPPPESSLQSASDAIRKLGRKGHRKGKSSTSDREKKRFLKKVALVCEATEKAIGEEIVDVITKDFYKRIEGVSFEILEEVLAEIRHELEEQKRNEAQEALRAQAQLETQEKPSDVSQLCNPLAASLNDTPEKLGNFPFTINMPKLPSFKRKVRPPSPESDSSDSPVARRRSASEEESDSDDSGAAHKSSSSSQASESSDEVVVTRRKKR</sequence>
<feature type="region of interest" description="Disordered" evidence="1">
    <location>
        <begin position="456"/>
        <end position="572"/>
    </location>
</feature>
<dbReference type="EMBL" id="UYSL01003140">
    <property type="protein sequence ID" value="VDL66206.1"/>
    <property type="molecule type" value="Genomic_DNA"/>
</dbReference>
<feature type="compositionally biased region" description="Pro residues" evidence="1">
    <location>
        <begin position="177"/>
        <end position="186"/>
    </location>
</feature>
<feature type="compositionally biased region" description="Basic and acidic residues" evidence="1">
    <location>
        <begin position="143"/>
        <end position="155"/>
    </location>
</feature>
<feature type="compositionally biased region" description="Basic and acidic residues" evidence="1">
    <location>
        <begin position="61"/>
        <end position="89"/>
    </location>
</feature>
<feature type="compositionally biased region" description="Pro residues" evidence="1">
    <location>
        <begin position="253"/>
        <end position="281"/>
    </location>
</feature>
<proteinExistence type="predicted"/>
<dbReference type="STRING" id="27835.A0A3P7ABI7"/>
<feature type="compositionally biased region" description="Basic residues" evidence="1">
    <location>
        <begin position="380"/>
        <end position="390"/>
    </location>
</feature>
<evidence type="ECO:0000313" key="2">
    <source>
        <dbReference type="EMBL" id="VDL66206.1"/>
    </source>
</evidence>
<feature type="compositionally biased region" description="Acidic residues" evidence="1">
    <location>
        <begin position="347"/>
        <end position="357"/>
    </location>
</feature>